<evidence type="ECO:0000313" key="1">
    <source>
        <dbReference type="EMBL" id="BBE18662.1"/>
    </source>
</evidence>
<reference evidence="1" key="1">
    <citation type="journal article" date="2020" name="Int. J. Syst. Evol. Microbiol.">
        <title>Aquipluma nitroreducens gen. nov. sp. nov., a novel facultatively anaerobic bacterium isolated from a freshwater lake.</title>
        <authorList>
            <person name="Watanabe M."/>
            <person name="Kojima H."/>
            <person name="Fukui M."/>
        </authorList>
    </citation>
    <scope>NUCLEOTIDE SEQUENCE</scope>
    <source>
        <strain evidence="1">MeG22</strain>
    </source>
</reference>
<gene>
    <name evidence="1" type="ORF">AQPE_2825</name>
</gene>
<organism evidence="1 2">
    <name type="scientific">Aquipluma nitroreducens</name>
    <dbReference type="NCBI Taxonomy" id="2010828"/>
    <lineage>
        <taxon>Bacteria</taxon>
        <taxon>Pseudomonadati</taxon>
        <taxon>Bacteroidota</taxon>
        <taxon>Bacteroidia</taxon>
        <taxon>Marinilabiliales</taxon>
        <taxon>Prolixibacteraceae</taxon>
        <taxon>Aquipluma</taxon>
    </lineage>
</organism>
<keyword evidence="2" id="KW-1185">Reference proteome</keyword>
<sequence>MLAFCLSLNDKQLLKNLWRKDKTLILNSKLVLKVSDSVVYLFIDTTGQ</sequence>
<dbReference type="EMBL" id="AP018694">
    <property type="protein sequence ID" value="BBE18662.1"/>
    <property type="molecule type" value="Genomic_DNA"/>
</dbReference>
<dbReference type="Proteomes" id="UP001193389">
    <property type="component" value="Chromosome"/>
</dbReference>
<name>A0A5K7SAS2_9BACT</name>
<evidence type="ECO:0000313" key="2">
    <source>
        <dbReference type="Proteomes" id="UP001193389"/>
    </source>
</evidence>
<dbReference type="KEGG" id="anf:AQPE_2825"/>
<proteinExistence type="predicted"/>
<dbReference type="AlphaFoldDB" id="A0A5K7SAS2"/>
<accession>A0A5K7SAS2</accession>
<protein>
    <submittedName>
        <fullName evidence="1">Uncharacterized protein</fullName>
    </submittedName>
</protein>